<dbReference type="Proteomes" id="UP000235965">
    <property type="component" value="Unassembled WGS sequence"/>
</dbReference>
<keyword evidence="3" id="KW-1185">Reference proteome</keyword>
<name>A0A2J7RT75_9NEOP</name>
<reference evidence="2 3" key="1">
    <citation type="submission" date="2017-12" db="EMBL/GenBank/DDBJ databases">
        <title>Hemimetabolous genomes reveal molecular basis of termite eusociality.</title>
        <authorList>
            <person name="Harrison M.C."/>
            <person name="Jongepier E."/>
            <person name="Robertson H.M."/>
            <person name="Arning N."/>
            <person name="Bitard-Feildel T."/>
            <person name="Chao H."/>
            <person name="Childers C.P."/>
            <person name="Dinh H."/>
            <person name="Doddapaneni H."/>
            <person name="Dugan S."/>
            <person name="Gowin J."/>
            <person name="Greiner C."/>
            <person name="Han Y."/>
            <person name="Hu H."/>
            <person name="Hughes D.S.T."/>
            <person name="Huylmans A.-K."/>
            <person name="Kemena C."/>
            <person name="Kremer L.P.M."/>
            <person name="Lee S.L."/>
            <person name="Lopez-Ezquerra A."/>
            <person name="Mallet L."/>
            <person name="Monroy-Kuhn J.M."/>
            <person name="Moser A."/>
            <person name="Murali S.C."/>
            <person name="Muzny D.M."/>
            <person name="Otani S."/>
            <person name="Piulachs M.-D."/>
            <person name="Poelchau M."/>
            <person name="Qu J."/>
            <person name="Schaub F."/>
            <person name="Wada-Katsumata A."/>
            <person name="Worley K.C."/>
            <person name="Xie Q."/>
            <person name="Ylla G."/>
            <person name="Poulsen M."/>
            <person name="Gibbs R.A."/>
            <person name="Schal C."/>
            <person name="Richards S."/>
            <person name="Belles X."/>
            <person name="Korb J."/>
            <person name="Bornberg-Bauer E."/>
        </authorList>
    </citation>
    <scope>NUCLEOTIDE SEQUENCE [LARGE SCALE GENOMIC DNA]</scope>
    <source>
        <tissue evidence="2">Whole body</tissue>
    </source>
</reference>
<feature type="compositionally biased region" description="Basic residues" evidence="1">
    <location>
        <begin position="1"/>
        <end position="10"/>
    </location>
</feature>
<feature type="region of interest" description="Disordered" evidence="1">
    <location>
        <begin position="1"/>
        <end position="78"/>
    </location>
</feature>
<dbReference type="AlphaFoldDB" id="A0A2J7RT75"/>
<sequence length="137" mass="15530">MGKDKRKKDGSRKQADPSLPIDVGSEPKAQRGPRNRASQEQNLKDCSKSADSSLRDKISDHSTSQSDSKPDPRNTTELFAKLKRETDDIKALKHQKPRRKIFSNWAKYEEPLPYLDHEVELQGADFEALVKAPLSED</sequence>
<dbReference type="EMBL" id="NEVH01000006">
    <property type="protein sequence ID" value="PNF44027.1"/>
    <property type="molecule type" value="Genomic_DNA"/>
</dbReference>
<accession>A0A2J7RT75</accession>
<evidence type="ECO:0000313" key="3">
    <source>
        <dbReference type="Proteomes" id="UP000235965"/>
    </source>
</evidence>
<protein>
    <submittedName>
        <fullName evidence="2">Uncharacterized protein</fullName>
    </submittedName>
</protein>
<evidence type="ECO:0000313" key="2">
    <source>
        <dbReference type="EMBL" id="PNF44027.1"/>
    </source>
</evidence>
<gene>
    <name evidence="2" type="ORF">B7P43_G16230</name>
</gene>
<feature type="compositionally biased region" description="Basic and acidic residues" evidence="1">
    <location>
        <begin position="68"/>
        <end position="78"/>
    </location>
</feature>
<evidence type="ECO:0000256" key="1">
    <source>
        <dbReference type="SAM" id="MobiDB-lite"/>
    </source>
</evidence>
<organism evidence="2 3">
    <name type="scientific">Cryptotermes secundus</name>
    <dbReference type="NCBI Taxonomy" id="105785"/>
    <lineage>
        <taxon>Eukaryota</taxon>
        <taxon>Metazoa</taxon>
        <taxon>Ecdysozoa</taxon>
        <taxon>Arthropoda</taxon>
        <taxon>Hexapoda</taxon>
        <taxon>Insecta</taxon>
        <taxon>Pterygota</taxon>
        <taxon>Neoptera</taxon>
        <taxon>Polyneoptera</taxon>
        <taxon>Dictyoptera</taxon>
        <taxon>Blattodea</taxon>
        <taxon>Blattoidea</taxon>
        <taxon>Termitoidae</taxon>
        <taxon>Kalotermitidae</taxon>
        <taxon>Cryptotermitinae</taxon>
        <taxon>Cryptotermes</taxon>
    </lineage>
</organism>
<proteinExistence type="predicted"/>
<feature type="compositionally biased region" description="Basic and acidic residues" evidence="1">
    <location>
        <begin position="42"/>
        <end position="60"/>
    </location>
</feature>
<comment type="caution">
    <text evidence="2">The sequence shown here is derived from an EMBL/GenBank/DDBJ whole genome shotgun (WGS) entry which is preliminary data.</text>
</comment>
<dbReference type="OrthoDB" id="6338233at2759"/>